<keyword evidence="3" id="KW-1185">Reference proteome</keyword>
<name>A0AAF1AHZ3_DAUCS</name>
<evidence type="ECO:0000313" key="2">
    <source>
        <dbReference type="EMBL" id="WOG81122.1"/>
    </source>
</evidence>
<dbReference type="Proteomes" id="UP000077755">
    <property type="component" value="Chromosome 1"/>
</dbReference>
<reference evidence="2" key="1">
    <citation type="journal article" date="2016" name="Nat. Genet.">
        <title>A high-quality carrot genome assembly provides new insights into carotenoid accumulation and asterid genome evolution.</title>
        <authorList>
            <person name="Iorizzo M."/>
            <person name="Ellison S."/>
            <person name="Senalik D."/>
            <person name="Zeng P."/>
            <person name="Satapoomin P."/>
            <person name="Huang J."/>
            <person name="Bowman M."/>
            <person name="Iovene M."/>
            <person name="Sanseverino W."/>
            <person name="Cavagnaro P."/>
            <person name="Yildiz M."/>
            <person name="Macko-Podgorni A."/>
            <person name="Moranska E."/>
            <person name="Grzebelus E."/>
            <person name="Grzebelus D."/>
            <person name="Ashrafi H."/>
            <person name="Zheng Z."/>
            <person name="Cheng S."/>
            <person name="Spooner D."/>
            <person name="Van Deynze A."/>
            <person name="Simon P."/>
        </authorList>
    </citation>
    <scope>NUCLEOTIDE SEQUENCE</scope>
    <source>
        <tissue evidence="2">Leaf</tissue>
    </source>
</reference>
<dbReference type="AlphaFoldDB" id="A0AAF1AHZ3"/>
<sequence>MSDSTDLKIRQLGVKTGVFQQQHSASQRSAYQQLKPGNQFHISSPQLLQPASPQISQHASPQIDQQNMLSALTKAGTPLQSTGICERCATAVHVESGRNGLRRVFAGVSSQTLCSVCVCFGGVREEEMERERRRRG</sequence>
<organism evidence="2 3">
    <name type="scientific">Daucus carota subsp. sativus</name>
    <name type="common">Carrot</name>
    <dbReference type="NCBI Taxonomy" id="79200"/>
    <lineage>
        <taxon>Eukaryota</taxon>
        <taxon>Viridiplantae</taxon>
        <taxon>Streptophyta</taxon>
        <taxon>Embryophyta</taxon>
        <taxon>Tracheophyta</taxon>
        <taxon>Spermatophyta</taxon>
        <taxon>Magnoliopsida</taxon>
        <taxon>eudicotyledons</taxon>
        <taxon>Gunneridae</taxon>
        <taxon>Pentapetalae</taxon>
        <taxon>asterids</taxon>
        <taxon>campanulids</taxon>
        <taxon>Apiales</taxon>
        <taxon>Apiaceae</taxon>
        <taxon>Apioideae</taxon>
        <taxon>Scandiceae</taxon>
        <taxon>Daucinae</taxon>
        <taxon>Daucus</taxon>
        <taxon>Daucus sect. Daucus</taxon>
    </lineage>
</organism>
<evidence type="ECO:0000256" key="1">
    <source>
        <dbReference type="SAM" id="MobiDB-lite"/>
    </source>
</evidence>
<feature type="region of interest" description="Disordered" evidence="1">
    <location>
        <begin position="42"/>
        <end position="63"/>
    </location>
</feature>
<gene>
    <name evidence="2" type="ORF">DCAR_0100267</name>
</gene>
<protein>
    <submittedName>
        <fullName evidence="2">Uncharacterized protein</fullName>
    </submittedName>
</protein>
<evidence type="ECO:0000313" key="3">
    <source>
        <dbReference type="Proteomes" id="UP000077755"/>
    </source>
</evidence>
<accession>A0AAF1AHZ3</accession>
<reference evidence="2" key="2">
    <citation type="submission" date="2022-03" db="EMBL/GenBank/DDBJ databases">
        <title>Draft title - Genomic analysis of global carrot germplasm unveils the trajectory of domestication and the origin of high carotenoid orange carrot.</title>
        <authorList>
            <person name="Iorizzo M."/>
            <person name="Ellison S."/>
            <person name="Senalik D."/>
            <person name="Macko-Podgorni A."/>
            <person name="Grzebelus D."/>
            <person name="Bostan H."/>
            <person name="Rolling W."/>
            <person name="Curaba J."/>
            <person name="Simon P."/>
        </authorList>
    </citation>
    <scope>NUCLEOTIDE SEQUENCE</scope>
    <source>
        <tissue evidence="2">Leaf</tissue>
    </source>
</reference>
<dbReference type="EMBL" id="CP093343">
    <property type="protein sequence ID" value="WOG81122.1"/>
    <property type="molecule type" value="Genomic_DNA"/>
</dbReference>
<proteinExistence type="predicted"/>